<dbReference type="InterPro" id="IPR036116">
    <property type="entry name" value="FN3_sf"/>
</dbReference>
<keyword evidence="2" id="KW-0472">Membrane</keyword>
<evidence type="ECO:0000256" key="3">
    <source>
        <dbReference type="SAM" id="SignalP"/>
    </source>
</evidence>
<reference evidence="4 5" key="1">
    <citation type="submission" date="2019-08" db="EMBL/GenBank/DDBJ databases">
        <title>Archangium and Cystobacter genomes.</title>
        <authorList>
            <person name="Chen I.-C.K."/>
            <person name="Wielgoss S."/>
        </authorList>
    </citation>
    <scope>NUCLEOTIDE SEQUENCE [LARGE SCALE GENOMIC DNA]</scope>
    <source>
        <strain evidence="4 5">Cbm 6</strain>
    </source>
</reference>
<proteinExistence type="predicted"/>
<keyword evidence="2" id="KW-0812">Transmembrane</keyword>
<dbReference type="NCBIfam" id="TIGR03382">
    <property type="entry name" value="GC_trans_RRR"/>
    <property type="match status" value="1"/>
</dbReference>
<accession>A0ABY9WVH6</accession>
<evidence type="ECO:0000313" key="5">
    <source>
        <dbReference type="Proteomes" id="UP001611383"/>
    </source>
</evidence>
<dbReference type="InterPro" id="IPR017756">
    <property type="entry name" value="TM_Gly-Cys-Arg_CS"/>
</dbReference>
<evidence type="ECO:0000256" key="1">
    <source>
        <dbReference type="SAM" id="MobiDB-lite"/>
    </source>
</evidence>
<dbReference type="PANTHER" id="PTHR16897">
    <property type="entry name" value="OS10G0105400 PROTEIN"/>
    <property type="match status" value="1"/>
</dbReference>
<dbReference type="EMBL" id="CP043494">
    <property type="protein sequence ID" value="WNG47321.1"/>
    <property type="molecule type" value="Genomic_DNA"/>
</dbReference>
<feature type="transmembrane region" description="Helical" evidence="2">
    <location>
        <begin position="205"/>
        <end position="230"/>
    </location>
</feature>
<dbReference type="RefSeq" id="WP_395825020.1">
    <property type="nucleotide sequence ID" value="NZ_CP043494.1"/>
</dbReference>
<organism evidence="4 5">
    <name type="scientific">Archangium minus</name>
    <dbReference type="NCBI Taxonomy" id="83450"/>
    <lineage>
        <taxon>Bacteria</taxon>
        <taxon>Pseudomonadati</taxon>
        <taxon>Myxococcota</taxon>
        <taxon>Myxococcia</taxon>
        <taxon>Myxococcales</taxon>
        <taxon>Cystobacterineae</taxon>
        <taxon>Archangiaceae</taxon>
        <taxon>Archangium</taxon>
    </lineage>
</organism>
<sequence>MFPRVLGGVAVGLALLPLVAWSQPQADTSPPSPGIVLDGLGGPDRERDTQDYTNILQADWGQSPRFSDPESGISGYARAIGTRPCGTEVRVFEPRELLLSETLYDLNLTRGQRYYVTIRATNGAGLSTYVSSDGVLVLLEDGSTGDAPAALPGGVCTPDSGTADAGTDGGSPGTPSDGGTFTDGGSSQDGGMGTTDDPGPLESPLGWGCAAGGPGGVALMVLSVLGLGALRRRPRR</sequence>
<keyword evidence="3" id="KW-0732">Signal</keyword>
<feature type="region of interest" description="Disordered" evidence="1">
    <location>
        <begin position="24"/>
        <end position="48"/>
    </location>
</feature>
<feature type="chain" id="PRO_5046290664" description="Fibronectin type-III domain-containing protein" evidence="3">
    <location>
        <begin position="23"/>
        <end position="236"/>
    </location>
</feature>
<name>A0ABY9WVH6_9BACT</name>
<keyword evidence="2" id="KW-1133">Transmembrane helix</keyword>
<protein>
    <recommendedName>
        <fullName evidence="6">Fibronectin type-III domain-containing protein</fullName>
    </recommendedName>
</protein>
<feature type="compositionally biased region" description="Low complexity" evidence="1">
    <location>
        <begin position="157"/>
        <end position="166"/>
    </location>
</feature>
<evidence type="ECO:0008006" key="6">
    <source>
        <dbReference type="Google" id="ProtNLM"/>
    </source>
</evidence>
<dbReference type="Proteomes" id="UP001611383">
    <property type="component" value="Chromosome"/>
</dbReference>
<dbReference type="SUPFAM" id="SSF49265">
    <property type="entry name" value="Fibronectin type III"/>
    <property type="match status" value="1"/>
</dbReference>
<keyword evidence="5" id="KW-1185">Reference proteome</keyword>
<dbReference type="PANTHER" id="PTHR16897:SF2">
    <property type="entry name" value="OS03G0226600 PROTEIN"/>
    <property type="match status" value="1"/>
</dbReference>
<feature type="signal peptide" evidence="3">
    <location>
        <begin position="1"/>
        <end position="22"/>
    </location>
</feature>
<gene>
    <name evidence="4" type="ORF">F0U60_26730</name>
</gene>
<feature type="compositionally biased region" description="Low complexity" evidence="1">
    <location>
        <begin position="173"/>
        <end position="186"/>
    </location>
</feature>
<feature type="region of interest" description="Disordered" evidence="1">
    <location>
        <begin position="149"/>
        <end position="208"/>
    </location>
</feature>
<evidence type="ECO:0000256" key="2">
    <source>
        <dbReference type="SAM" id="Phobius"/>
    </source>
</evidence>
<evidence type="ECO:0000313" key="4">
    <source>
        <dbReference type="EMBL" id="WNG47321.1"/>
    </source>
</evidence>